<name>A0A1H6LMA2_9BACT</name>
<organism evidence="2 3">
    <name type="scientific">Akkermansia glycaniphila</name>
    <dbReference type="NCBI Taxonomy" id="1679444"/>
    <lineage>
        <taxon>Bacteria</taxon>
        <taxon>Pseudomonadati</taxon>
        <taxon>Verrucomicrobiota</taxon>
        <taxon>Verrucomicrobiia</taxon>
        <taxon>Verrucomicrobiales</taxon>
        <taxon>Akkermansiaceae</taxon>
        <taxon>Akkermansia</taxon>
    </lineage>
</organism>
<dbReference type="InterPro" id="IPR007345">
    <property type="entry name" value="Polysacch_pyruvyl_Trfase"/>
</dbReference>
<keyword evidence="2" id="KW-0808">Transferase</keyword>
<dbReference type="KEGG" id="agl:PYTT_1539"/>
<dbReference type="OrthoDB" id="9803627at2"/>
<evidence type="ECO:0000259" key="1">
    <source>
        <dbReference type="Pfam" id="PF04230"/>
    </source>
</evidence>
<protein>
    <submittedName>
        <fullName evidence="2">Polysaccharide pyruvyl transferase</fullName>
    </submittedName>
</protein>
<dbReference type="AlphaFoldDB" id="A0A1H6LMA2"/>
<gene>
    <name evidence="2" type="ORF">PYTT_1539</name>
</gene>
<proteinExistence type="predicted"/>
<dbReference type="GO" id="GO:0016740">
    <property type="term" value="F:transferase activity"/>
    <property type="evidence" value="ECO:0007669"/>
    <property type="project" value="UniProtKB-KW"/>
</dbReference>
<feature type="domain" description="Polysaccharide pyruvyl transferase" evidence="1">
    <location>
        <begin position="77"/>
        <end position="188"/>
    </location>
</feature>
<evidence type="ECO:0000313" key="2">
    <source>
        <dbReference type="EMBL" id="SEH89799.1"/>
    </source>
</evidence>
<reference evidence="3" key="1">
    <citation type="submission" date="2016-09" db="EMBL/GenBank/DDBJ databases">
        <authorList>
            <person name="Koehorst J."/>
        </authorList>
    </citation>
    <scope>NUCLEOTIDE SEQUENCE [LARGE SCALE GENOMIC DNA]</scope>
</reference>
<keyword evidence="3" id="KW-1185">Reference proteome</keyword>
<dbReference type="EMBL" id="LT629973">
    <property type="protein sequence ID" value="SEH89799.1"/>
    <property type="molecule type" value="Genomic_DNA"/>
</dbReference>
<sequence length="330" mass="37258">MKKIATYWWSTPCEDMMNFGDRLTPYLLEKLLPAGEIGFFPVTHRNRARLLVIGTLLQDTYPNRAMMLLGTGLFYEMTRVFKNARAYAVRGPLTRRCLGLGEETALGDMGILARDVFGEAPRSGKIGILVHHSERHLAGLQRFKNDPGYLYIDVCRDAPEVVREIASCSAIVSSSLHGLVIADAYHIPNKWLKLSDFPAFKYNDYFASIGRSGEDSLSFSLEDVPSFEWQPIGYIAGIESCKAGLRAAVTRMVEDIRNDGLPFELDDCSLDRHFTRFRKCKKQAYALISQLAPWPGLRNWGIKKERDMEAILSPEQHRLPAFHGENGHSV</sequence>
<evidence type="ECO:0000313" key="3">
    <source>
        <dbReference type="Proteomes" id="UP000176204"/>
    </source>
</evidence>
<dbReference type="RefSeq" id="WP_067777320.1">
    <property type="nucleotide sequence ID" value="NZ_LIGX01000035.1"/>
</dbReference>
<dbReference type="Proteomes" id="UP000176204">
    <property type="component" value="Chromosome I"/>
</dbReference>
<dbReference type="Pfam" id="PF04230">
    <property type="entry name" value="PS_pyruv_trans"/>
    <property type="match status" value="1"/>
</dbReference>
<accession>A0A1H6LMA2</accession>